<gene>
    <name evidence="4" type="ORF">NZD89_16980</name>
</gene>
<accession>A0ABY6ZBD4</accession>
<sequence length="208" mass="23152">MDLQERVDPGRAVVIVIDMQNDFCHPEGCWGEGGLDLHEVQKMIPTLEHYLNMARRYDVPVIFVQTTHSDVDSSPAWKGRKSQNGDTGRRPTCIKGTWGCEFYGVRPNDGDVIITKHRYSAFVGTNLAQVLNSLGRDSLLLTGVATNVCVESTARDALNHDYHVVLVSDCTATTDEGAQRATEQNIRQGFGWVVPAADICNIWERCMK</sequence>
<evidence type="ECO:0000259" key="3">
    <source>
        <dbReference type="Pfam" id="PF00857"/>
    </source>
</evidence>
<dbReference type="Gene3D" id="3.40.50.850">
    <property type="entry name" value="Isochorismatase-like"/>
    <property type="match status" value="1"/>
</dbReference>
<evidence type="ECO:0000256" key="1">
    <source>
        <dbReference type="ARBA" id="ARBA00006336"/>
    </source>
</evidence>
<dbReference type="CDD" id="cd00431">
    <property type="entry name" value="cysteine_hydrolases"/>
    <property type="match status" value="1"/>
</dbReference>
<comment type="similarity">
    <text evidence="1">Belongs to the isochorismatase family.</text>
</comment>
<name>A0ABY6ZBD4_9BACL</name>
<dbReference type="InterPro" id="IPR050272">
    <property type="entry name" value="Isochorismatase-like_hydrls"/>
</dbReference>
<keyword evidence="2 4" id="KW-0378">Hydrolase</keyword>
<dbReference type="SUPFAM" id="SSF52499">
    <property type="entry name" value="Isochorismatase-like hydrolases"/>
    <property type="match status" value="1"/>
</dbReference>
<dbReference type="InterPro" id="IPR036380">
    <property type="entry name" value="Isochorismatase-like_sf"/>
</dbReference>
<protein>
    <submittedName>
        <fullName evidence="4">Cysteine hydrolase</fullName>
    </submittedName>
</protein>
<evidence type="ECO:0000313" key="4">
    <source>
        <dbReference type="EMBL" id="WAH40078.1"/>
    </source>
</evidence>
<organism evidence="4 5">
    <name type="scientific">Alicyclobacillus fastidiosus</name>
    <dbReference type="NCBI Taxonomy" id="392011"/>
    <lineage>
        <taxon>Bacteria</taxon>
        <taxon>Bacillati</taxon>
        <taxon>Bacillota</taxon>
        <taxon>Bacilli</taxon>
        <taxon>Bacillales</taxon>
        <taxon>Alicyclobacillaceae</taxon>
        <taxon>Alicyclobacillus</taxon>
    </lineage>
</organism>
<evidence type="ECO:0000313" key="5">
    <source>
        <dbReference type="Proteomes" id="UP001164761"/>
    </source>
</evidence>
<dbReference type="PANTHER" id="PTHR43540:SF6">
    <property type="entry name" value="ISOCHORISMATASE-LIKE DOMAIN-CONTAINING PROTEIN"/>
    <property type="match status" value="1"/>
</dbReference>
<dbReference type="Pfam" id="PF00857">
    <property type="entry name" value="Isochorismatase"/>
    <property type="match status" value="1"/>
</dbReference>
<dbReference type="InterPro" id="IPR000868">
    <property type="entry name" value="Isochorismatase-like_dom"/>
</dbReference>
<keyword evidence="5" id="KW-1185">Reference proteome</keyword>
<feature type="domain" description="Isochorismatase-like" evidence="3">
    <location>
        <begin position="13"/>
        <end position="197"/>
    </location>
</feature>
<evidence type="ECO:0000256" key="2">
    <source>
        <dbReference type="ARBA" id="ARBA00022801"/>
    </source>
</evidence>
<reference evidence="4" key="1">
    <citation type="submission" date="2022-08" db="EMBL/GenBank/DDBJ databases">
        <title>Alicyclobacillus fastidiosus DSM 17978, complete genome.</title>
        <authorList>
            <person name="Wang Q."/>
            <person name="Cai R."/>
            <person name="Wang Z."/>
        </authorList>
    </citation>
    <scope>NUCLEOTIDE SEQUENCE</scope>
    <source>
        <strain evidence="4">DSM 17978</strain>
    </source>
</reference>
<proteinExistence type="inferred from homology"/>
<dbReference type="RefSeq" id="WP_268003976.1">
    <property type="nucleotide sequence ID" value="NZ_CP104067.1"/>
</dbReference>
<dbReference type="Proteomes" id="UP001164761">
    <property type="component" value="Chromosome"/>
</dbReference>
<dbReference type="GO" id="GO:0016787">
    <property type="term" value="F:hydrolase activity"/>
    <property type="evidence" value="ECO:0007669"/>
    <property type="project" value="UniProtKB-KW"/>
</dbReference>
<dbReference type="PANTHER" id="PTHR43540">
    <property type="entry name" value="PEROXYUREIDOACRYLATE/UREIDOACRYLATE AMIDOHYDROLASE-RELATED"/>
    <property type="match status" value="1"/>
</dbReference>
<dbReference type="EMBL" id="CP104067">
    <property type="protein sequence ID" value="WAH40078.1"/>
    <property type="molecule type" value="Genomic_DNA"/>
</dbReference>